<dbReference type="GO" id="GO:0007165">
    <property type="term" value="P:signal transduction"/>
    <property type="evidence" value="ECO:0007669"/>
    <property type="project" value="InterPro"/>
</dbReference>
<accession>A0A1A8T6L9</accession>
<reference evidence="5 6" key="1">
    <citation type="submission" date="2016-06" db="EMBL/GenBank/DDBJ databases">
        <authorList>
            <person name="Kjaerup R.B."/>
            <person name="Dalgaard T.S."/>
            <person name="Juul-Madsen H.R."/>
        </authorList>
    </citation>
    <scope>NUCLEOTIDE SEQUENCE [LARGE SCALE GENOMIC DNA]</scope>
    <source>
        <strain evidence="5 6">CECT 8886</strain>
    </source>
</reference>
<feature type="transmembrane region" description="Helical" evidence="3">
    <location>
        <begin position="310"/>
        <end position="333"/>
    </location>
</feature>
<dbReference type="InterPro" id="IPR003660">
    <property type="entry name" value="HAMP_dom"/>
</dbReference>
<dbReference type="SMART" id="SM00304">
    <property type="entry name" value="HAMP"/>
    <property type="match status" value="1"/>
</dbReference>
<dbReference type="Gene3D" id="3.30.450.20">
    <property type="entry name" value="PAS domain"/>
    <property type="match status" value="1"/>
</dbReference>
<keyword evidence="2" id="KW-0175">Coiled coil</keyword>
<keyword evidence="3" id="KW-0472">Membrane</keyword>
<dbReference type="STRING" id="1792290.MSP8886_00693"/>
<dbReference type="PROSITE" id="PS50885">
    <property type="entry name" value="HAMP"/>
    <property type="match status" value="1"/>
</dbReference>
<proteinExistence type="predicted"/>
<feature type="coiled-coil region" evidence="2">
    <location>
        <begin position="379"/>
        <end position="406"/>
    </location>
</feature>
<dbReference type="InterPro" id="IPR052016">
    <property type="entry name" value="Bact_Sigma-Reg"/>
</dbReference>
<dbReference type="Pfam" id="PF00672">
    <property type="entry name" value="HAMP"/>
    <property type="match status" value="1"/>
</dbReference>
<gene>
    <name evidence="5" type="ORF">MSP8886_00693</name>
</gene>
<name>A0A1A8T6L9_9GAMM</name>
<dbReference type="RefSeq" id="WP_067012671.1">
    <property type="nucleotide sequence ID" value="NZ_FLOB01000001.1"/>
</dbReference>
<dbReference type="PANTHER" id="PTHR43156">
    <property type="entry name" value="STAGE II SPORULATION PROTEIN E-RELATED"/>
    <property type="match status" value="1"/>
</dbReference>
<evidence type="ECO:0000313" key="6">
    <source>
        <dbReference type="Proteomes" id="UP000092544"/>
    </source>
</evidence>
<evidence type="ECO:0000259" key="4">
    <source>
        <dbReference type="PROSITE" id="PS50885"/>
    </source>
</evidence>
<dbReference type="AlphaFoldDB" id="A0A1A8T6L9"/>
<evidence type="ECO:0000256" key="1">
    <source>
        <dbReference type="ARBA" id="ARBA00022801"/>
    </source>
</evidence>
<keyword evidence="6" id="KW-1185">Reference proteome</keyword>
<feature type="transmembrane region" description="Helical" evidence="3">
    <location>
        <begin position="12"/>
        <end position="33"/>
    </location>
</feature>
<dbReference type="CDD" id="cd06225">
    <property type="entry name" value="HAMP"/>
    <property type="match status" value="1"/>
</dbReference>
<feature type="domain" description="HAMP" evidence="4">
    <location>
        <begin position="335"/>
        <end position="387"/>
    </location>
</feature>
<dbReference type="PANTHER" id="PTHR43156:SF9">
    <property type="entry name" value="HAMP DOMAIN-CONTAINING PROTEIN"/>
    <property type="match status" value="1"/>
</dbReference>
<dbReference type="SUPFAM" id="SSF158472">
    <property type="entry name" value="HAMP domain-like"/>
    <property type="match status" value="1"/>
</dbReference>
<organism evidence="5 6">
    <name type="scientific">Marinomonas spartinae</name>
    <dbReference type="NCBI Taxonomy" id="1792290"/>
    <lineage>
        <taxon>Bacteria</taxon>
        <taxon>Pseudomonadati</taxon>
        <taxon>Pseudomonadota</taxon>
        <taxon>Gammaproteobacteria</taxon>
        <taxon>Oceanospirillales</taxon>
        <taxon>Oceanospirillaceae</taxon>
        <taxon>Marinomonas</taxon>
    </lineage>
</organism>
<dbReference type="GO" id="GO:0016791">
    <property type="term" value="F:phosphatase activity"/>
    <property type="evidence" value="ECO:0007669"/>
    <property type="project" value="TreeGrafter"/>
</dbReference>
<evidence type="ECO:0000256" key="3">
    <source>
        <dbReference type="SAM" id="Phobius"/>
    </source>
</evidence>
<keyword evidence="3" id="KW-1133">Transmembrane helix</keyword>
<dbReference type="InterPro" id="IPR001932">
    <property type="entry name" value="PPM-type_phosphatase-like_dom"/>
</dbReference>
<dbReference type="GO" id="GO:0016020">
    <property type="term" value="C:membrane"/>
    <property type="evidence" value="ECO:0007669"/>
    <property type="project" value="InterPro"/>
</dbReference>
<evidence type="ECO:0000313" key="5">
    <source>
        <dbReference type="EMBL" id="SBS26746.1"/>
    </source>
</evidence>
<dbReference type="OrthoDB" id="5496380at2"/>
<dbReference type="NCBIfam" id="NF038263">
    <property type="entry name" value="prot_phos_SiaA"/>
    <property type="match status" value="1"/>
</dbReference>
<dbReference type="EMBL" id="FLOB01000001">
    <property type="protein sequence ID" value="SBS26746.1"/>
    <property type="molecule type" value="Genomic_DNA"/>
</dbReference>
<sequence>MVRWGLRGKSLFVLASTSVFALLMVAMIGWYFVQKGQEYSAENYANSFTELNYQRMLTPISRELALAQQFAHSPIVKAWIRKPDDPMLKRQWLQETQSYLNAFQSHNMFLINDATKQYFFADPKSPLSMTPKYTLDVSKPADNWYFLARQQHVPFIINVNYDSVLKVIKVWIDVHIVDHGQFLGMTGTGLSLDHFIKQFADNAVPGVTPFVINANGSIEIHHDESLIAYSSMNGKDKKHSIYALLDSDESKAKVKEALKEARHNKGKVVTIKVEQGGRKQLMAFVYFPLLDWYVVTNIDLNKVSLFHSNLILPTLGVFVLLLILLLSFFGLVIERLLITPIRELQQSAKSIASGSYDVSLVSRGNDEIGDLSKTFNTMAQQVRNHTQELEEQVQKRTAELEEAHQKVVDAHRKIGASIDYASLIQKSILPDRQMYQFLGDQHSVIWRPRDVVGGDFYVFHKTDEGCLLGIVDCAGHGVPGALMTMLMRAAIDYAIGHVGIQNPAALLSSIDTTLRSMLNEELSANKVATNADVGLVYVPNQGDFIRFSGAKITLYGSNGDDIIKQKSGRRALGDRRVGEYNNTELPMSGWTYYMTTDGFLDQAGGEKNFGFGNQRFEGLIKDNAALPLKDQADFFEAALDEYMGDQPQRDDITLLSFRFDSKNAQ</sequence>
<dbReference type="Gene3D" id="6.10.340.10">
    <property type="match status" value="1"/>
</dbReference>
<dbReference type="SMART" id="SM00331">
    <property type="entry name" value="PP2C_SIG"/>
    <property type="match status" value="1"/>
</dbReference>
<dbReference type="Gene3D" id="3.60.40.10">
    <property type="entry name" value="PPM-type phosphatase domain"/>
    <property type="match status" value="1"/>
</dbReference>
<keyword evidence="3" id="KW-0812">Transmembrane</keyword>
<dbReference type="Pfam" id="PF07228">
    <property type="entry name" value="SpoIIE"/>
    <property type="match status" value="1"/>
</dbReference>
<keyword evidence="1" id="KW-0378">Hydrolase</keyword>
<dbReference type="Proteomes" id="UP000092544">
    <property type="component" value="Unassembled WGS sequence"/>
</dbReference>
<protein>
    <submittedName>
        <fullName evidence="5">Nitrate/nitrite sensor protein NarQ</fullName>
    </submittedName>
</protein>
<dbReference type="InterPro" id="IPR036457">
    <property type="entry name" value="PPM-type-like_dom_sf"/>
</dbReference>
<evidence type="ECO:0000256" key="2">
    <source>
        <dbReference type="SAM" id="Coils"/>
    </source>
</evidence>